<feature type="signal peptide" evidence="1">
    <location>
        <begin position="1"/>
        <end position="19"/>
    </location>
</feature>
<reference evidence="2 5" key="2">
    <citation type="submission" date="2020-08" db="EMBL/GenBank/DDBJ databases">
        <title>Genomic Encyclopedia of Type Strains, Phase IV (KMG-IV): sequencing the most valuable type-strain genomes for metagenomic binning, comparative biology and taxonomic classification.</title>
        <authorList>
            <person name="Goeker M."/>
        </authorList>
    </citation>
    <scope>NUCLEOTIDE SEQUENCE [LARGE SCALE GENOMIC DNA]</scope>
    <source>
        <strain evidence="2 5">DSM 11525</strain>
    </source>
</reference>
<evidence type="ECO:0000256" key="1">
    <source>
        <dbReference type="SAM" id="SignalP"/>
    </source>
</evidence>
<dbReference type="Proteomes" id="UP000563601">
    <property type="component" value="Unassembled WGS sequence"/>
</dbReference>
<feature type="chain" id="PRO_5044645477" evidence="1">
    <location>
        <begin position="20"/>
        <end position="148"/>
    </location>
</feature>
<accession>A0A6P1T7I0</accession>
<name>A0A6P1T7I0_9GAMM</name>
<evidence type="ECO:0000313" key="4">
    <source>
        <dbReference type="Proteomes" id="UP000464675"/>
    </source>
</evidence>
<evidence type="ECO:0000313" key="3">
    <source>
        <dbReference type="EMBL" id="QHQ37751.1"/>
    </source>
</evidence>
<evidence type="ECO:0000313" key="5">
    <source>
        <dbReference type="Proteomes" id="UP000563601"/>
    </source>
</evidence>
<gene>
    <name evidence="3" type="ORF">GTQ55_01280</name>
    <name evidence="2" type="ORF">HNQ53_001722</name>
</gene>
<reference evidence="3 4" key="1">
    <citation type="submission" date="2020-01" db="EMBL/GenBank/DDBJ databases">
        <title>The possibility of degradation of plastic by Microbulbifer hydrolyticus IRE-31.</title>
        <authorList>
            <person name="Liu L."/>
        </authorList>
    </citation>
    <scope>NUCLEOTIDE SEQUENCE [LARGE SCALE GENOMIC DNA]</scope>
    <source>
        <strain evidence="3 4">IRE-31</strain>
    </source>
</reference>
<evidence type="ECO:0000313" key="2">
    <source>
        <dbReference type="EMBL" id="MBB5211504.1"/>
    </source>
</evidence>
<dbReference type="EMBL" id="JACHHR010000002">
    <property type="protein sequence ID" value="MBB5211504.1"/>
    <property type="molecule type" value="Genomic_DNA"/>
</dbReference>
<dbReference type="Proteomes" id="UP000464675">
    <property type="component" value="Chromosome"/>
</dbReference>
<dbReference type="EMBL" id="CP047491">
    <property type="protein sequence ID" value="QHQ37751.1"/>
    <property type="molecule type" value="Genomic_DNA"/>
</dbReference>
<proteinExistence type="predicted"/>
<dbReference type="OrthoDB" id="6164633at2"/>
<dbReference type="RefSeq" id="WP_161857089.1">
    <property type="nucleotide sequence ID" value="NZ_CP047491.1"/>
</dbReference>
<keyword evidence="4" id="KW-1185">Reference proteome</keyword>
<dbReference type="AlphaFoldDB" id="A0A6P1T7I0"/>
<sequence length="148" mass="16622">MSSIRLLLLLALLPVAAFGEDWQDYVSGSWVIEKDIPTSGIASLTQEEANEFIGTKAFYSKEMTRFGSTECNSPVYNVDNINESDFFSGTYNSFTELGISSSEIYQVSVSCDDQGAEWWEGGFLFSKDKDHLIVLIEGVYFELHRSKI</sequence>
<keyword evidence="1" id="KW-0732">Signal</keyword>
<protein>
    <submittedName>
        <fullName evidence="2">Uncharacterized protein</fullName>
    </submittedName>
</protein>
<organism evidence="2 5">
    <name type="scientific">Microbulbifer hydrolyticus</name>
    <dbReference type="NCBI Taxonomy" id="48074"/>
    <lineage>
        <taxon>Bacteria</taxon>
        <taxon>Pseudomonadati</taxon>
        <taxon>Pseudomonadota</taxon>
        <taxon>Gammaproteobacteria</taxon>
        <taxon>Cellvibrionales</taxon>
        <taxon>Microbulbiferaceae</taxon>
        <taxon>Microbulbifer</taxon>
    </lineage>
</organism>